<dbReference type="HOGENOM" id="CLU_010399_2_0_1"/>
<proteinExistence type="predicted"/>
<feature type="domain" description="GH15-like" evidence="1">
    <location>
        <begin position="285"/>
        <end position="682"/>
    </location>
</feature>
<dbReference type="PANTHER" id="PTHR31616:SF0">
    <property type="entry name" value="GLUCAN 1,4-ALPHA-GLUCOSIDASE"/>
    <property type="match status" value="1"/>
</dbReference>
<sequence>MAGPSEADVSAGYCPIEDYGLIGDMHTCALVNKFGSIDFMCWPVFDSPSMFCRLLDKDHGGHFSIRTSPEIHAINKQKYLPYTNILNTKWLYEGGAADVLDYFPVDRSARAAKRDDLALLAWCSCENPATDHDQPSECQSGIIRKISCSRGEIDMDIEIIPAFNYARDEHRVIDWPNTRIHGAGTHTVTFGTENGGLQVDIHLEADEGNNEGPIMDFQLHDREGLGGLGVYAKLKIAARQTVTLIAHSNRIRMTRDNLGSYLKGLERKTLEFWSGWTKRCTFRGHYREQVERSLLILKLLTYQPTGAIIAAPTFSLPESIGGGRNWDYRYSWIRDTSFVLYVFLENGYSEEATAYMSFVYNRIIPSISCKLVASSKKQLFPIVLTIRGETEIHEIELPHFDGYRGSRPVRIGNGATSHTQLDIFCALLDSIYLYNKFAGPISYDQWCDVRRIVDHIASRLCDEPDMSIWEVRGEKKNFIFSKIMLWVALDRAVRLADKRSNLPCPNRSMWLSTRNRLYEEIMEKGYNSKGRFFCMSYENRDVLDASVLIAPLVLFIAPDDPRFLSTLDRIMQPLENSGLMSANMVFRYDHNKVHDGMDSEEGKFIMVTFWLIEAMSRASRAKVYPREHPRLIELHNKASTYFDNVLSFANHLGIFSEEVNVSGEQVGNTPQAFSHLACISAAMNLAKE</sequence>
<dbReference type="Gene3D" id="1.50.10.10">
    <property type="match status" value="1"/>
</dbReference>
<gene>
    <name evidence="3" type="ORF">FOTG_16052</name>
</gene>
<dbReference type="GO" id="GO:0005975">
    <property type="term" value="P:carbohydrate metabolic process"/>
    <property type="evidence" value="ECO:0007669"/>
    <property type="project" value="InterPro"/>
</dbReference>
<dbReference type="AlphaFoldDB" id="X0KPV1"/>
<dbReference type="EMBL" id="JH658018">
    <property type="protein sequence ID" value="EXM15608.1"/>
    <property type="molecule type" value="Genomic_DNA"/>
</dbReference>
<evidence type="ECO:0000259" key="2">
    <source>
        <dbReference type="Pfam" id="PF19291"/>
    </source>
</evidence>
<dbReference type="InterPro" id="IPR011613">
    <property type="entry name" value="GH15-like"/>
</dbReference>
<dbReference type="Pfam" id="PF19291">
    <property type="entry name" value="TREH_N"/>
    <property type="match status" value="1"/>
</dbReference>
<evidence type="ECO:0000313" key="3">
    <source>
        <dbReference type="EMBL" id="EXM15608.1"/>
    </source>
</evidence>
<dbReference type="SUPFAM" id="SSF48208">
    <property type="entry name" value="Six-hairpin glycosidases"/>
    <property type="match status" value="1"/>
</dbReference>
<name>X0KPV1_FUSOX</name>
<dbReference type="InterPro" id="IPR012341">
    <property type="entry name" value="6hp_glycosidase-like_sf"/>
</dbReference>
<dbReference type="Pfam" id="PF00723">
    <property type="entry name" value="Glyco_hydro_15"/>
    <property type="match status" value="1"/>
</dbReference>
<dbReference type="InterPro" id="IPR045582">
    <property type="entry name" value="Trehalase-like_N"/>
</dbReference>
<reference evidence="3" key="1">
    <citation type="submission" date="2011-11" db="EMBL/GenBank/DDBJ databases">
        <title>The Genome Sequence of Fusarium oxysporum Cotton.</title>
        <authorList>
            <consortium name="The Broad Institute Genome Sequencing Platform"/>
            <person name="Ma L.-J."/>
            <person name="Gale L.R."/>
            <person name="Schwartz D.C."/>
            <person name="Zhou S."/>
            <person name="Corby-Kistler H."/>
            <person name="Young S.K."/>
            <person name="Zeng Q."/>
            <person name="Gargeya S."/>
            <person name="Fitzgerald M."/>
            <person name="Haas B."/>
            <person name="Abouelleil A."/>
            <person name="Alvarado L."/>
            <person name="Arachchi H.M."/>
            <person name="Berlin A."/>
            <person name="Brown A."/>
            <person name="Chapman S.B."/>
            <person name="Chen Z."/>
            <person name="Dunbar C."/>
            <person name="Freedman E."/>
            <person name="Gearin G."/>
            <person name="Goldberg J."/>
            <person name="Griggs A."/>
            <person name="Gujja S."/>
            <person name="Heiman D."/>
            <person name="Howarth C."/>
            <person name="Larson L."/>
            <person name="Lui A."/>
            <person name="MacDonald P.J.P."/>
            <person name="Montmayeur A."/>
            <person name="Murphy C."/>
            <person name="Neiman D."/>
            <person name="Pearson M."/>
            <person name="Priest M."/>
            <person name="Roberts A."/>
            <person name="Saif S."/>
            <person name="Shea T."/>
            <person name="Shenoy N."/>
            <person name="Sisk P."/>
            <person name="Stolte C."/>
            <person name="Sykes S."/>
            <person name="Wortman J."/>
            <person name="Nusbaum C."/>
            <person name="Birren B."/>
        </authorList>
    </citation>
    <scope>NUCLEOTIDE SEQUENCE [LARGE SCALE GENOMIC DNA]</scope>
    <source>
        <strain evidence="3">25433</strain>
    </source>
</reference>
<dbReference type="Proteomes" id="UP000030701">
    <property type="component" value="Unassembled WGS sequence"/>
</dbReference>
<feature type="domain" description="Trehalase-like N-terminal" evidence="2">
    <location>
        <begin position="14"/>
        <end position="108"/>
    </location>
</feature>
<dbReference type="OrthoDB" id="406733at2759"/>
<dbReference type="InterPro" id="IPR008928">
    <property type="entry name" value="6-hairpin_glycosidase_sf"/>
</dbReference>
<dbReference type="GO" id="GO:0004553">
    <property type="term" value="F:hydrolase activity, hydrolyzing O-glycosyl compounds"/>
    <property type="evidence" value="ECO:0007669"/>
    <property type="project" value="UniProtKB-ARBA"/>
</dbReference>
<organism evidence="3">
    <name type="scientific">Fusarium oxysporum f. sp. vasinfectum 25433</name>
    <dbReference type="NCBI Taxonomy" id="1089449"/>
    <lineage>
        <taxon>Eukaryota</taxon>
        <taxon>Fungi</taxon>
        <taxon>Dikarya</taxon>
        <taxon>Ascomycota</taxon>
        <taxon>Pezizomycotina</taxon>
        <taxon>Sordariomycetes</taxon>
        <taxon>Hypocreomycetidae</taxon>
        <taxon>Hypocreales</taxon>
        <taxon>Nectriaceae</taxon>
        <taxon>Fusarium</taxon>
        <taxon>Fusarium oxysporum species complex</taxon>
    </lineage>
</organism>
<accession>X0KPV1</accession>
<protein>
    <submittedName>
        <fullName evidence="3">Uncharacterized protein</fullName>
    </submittedName>
</protein>
<evidence type="ECO:0000259" key="1">
    <source>
        <dbReference type="Pfam" id="PF00723"/>
    </source>
</evidence>
<reference evidence="3" key="2">
    <citation type="submission" date="2012-05" db="EMBL/GenBank/DDBJ databases">
        <title>The Genome Annotation of Fusarium oxysporum Cotton.</title>
        <authorList>
            <consortium name="The Broad Institute Genomics Platform"/>
            <person name="Ma L.-J."/>
            <person name="Corby-Kistler H."/>
            <person name="Broz K."/>
            <person name="Gale L.R."/>
            <person name="Jonkers W."/>
            <person name="O'Donnell K."/>
            <person name="Ploetz R."/>
            <person name="Steinberg C."/>
            <person name="Schwartz D.C."/>
            <person name="VanEtten H."/>
            <person name="Zhou S."/>
            <person name="Young S.K."/>
            <person name="Zeng Q."/>
            <person name="Gargeya S."/>
            <person name="Fitzgerald M."/>
            <person name="Abouelleil A."/>
            <person name="Alvarado L."/>
            <person name="Chapman S.B."/>
            <person name="Gainer-Dewar J."/>
            <person name="Goldberg J."/>
            <person name="Griggs A."/>
            <person name="Gujja S."/>
            <person name="Hansen M."/>
            <person name="Howarth C."/>
            <person name="Imamovic A."/>
            <person name="Ireland A."/>
            <person name="Larimer J."/>
            <person name="McCowan C."/>
            <person name="Murphy C."/>
            <person name="Pearson M."/>
            <person name="Poon T.W."/>
            <person name="Priest M."/>
            <person name="Roberts A."/>
            <person name="Saif S."/>
            <person name="Shea T."/>
            <person name="Sykes S."/>
            <person name="Wortman J."/>
            <person name="Nusbaum C."/>
            <person name="Birren B."/>
        </authorList>
    </citation>
    <scope>NUCLEOTIDE SEQUENCE</scope>
    <source>
        <strain evidence="3">25433</strain>
    </source>
</reference>
<dbReference type="PANTHER" id="PTHR31616">
    <property type="entry name" value="TREHALASE"/>
    <property type="match status" value="1"/>
</dbReference>